<dbReference type="PANTHER" id="PTHR28498:SF1">
    <property type="entry name" value="ZINC FINGER SWIM DOMAIN-CONTAINING PROTEIN 7"/>
    <property type="match status" value="1"/>
</dbReference>
<dbReference type="PROSITE" id="PS50966">
    <property type="entry name" value="ZF_SWIM"/>
    <property type="match status" value="1"/>
</dbReference>
<keyword evidence="4" id="KW-1185">Reference proteome</keyword>
<accession>A0A1Y2AVA7</accession>
<feature type="domain" description="SWIM-type" evidence="2">
    <location>
        <begin position="72"/>
        <end position="120"/>
    </location>
</feature>
<dbReference type="OrthoDB" id="337581at2759"/>
<dbReference type="AlphaFoldDB" id="A0A1Y2AVA7"/>
<name>A0A1Y2AVA7_9FUNG</name>
<protein>
    <recommendedName>
        <fullName evidence="2">SWIM-type domain-containing protein</fullName>
    </recommendedName>
</protein>
<dbReference type="GO" id="GO:0008270">
    <property type="term" value="F:zinc ion binding"/>
    <property type="evidence" value="ECO:0007669"/>
    <property type="project" value="UniProtKB-KW"/>
</dbReference>
<keyword evidence="1" id="KW-0863">Zinc-finger</keyword>
<keyword evidence="1" id="KW-0862">Zinc</keyword>
<dbReference type="EMBL" id="MCOG01000201">
    <property type="protein sequence ID" value="ORY26528.1"/>
    <property type="molecule type" value="Genomic_DNA"/>
</dbReference>
<proteinExistence type="predicted"/>
<dbReference type="STRING" id="1754190.A0A1Y2AVA7"/>
<dbReference type="PANTHER" id="PTHR28498">
    <property type="entry name" value="ZINC FINGER SWIM DOMAIN-CONTAINING PROTEIN 7"/>
    <property type="match status" value="1"/>
</dbReference>
<reference evidence="3 4" key="1">
    <citation type="submission" date="2016-08" db="EMBL/GenBank/DDBJ databases">
        <title>A Parts List for Fungal Cellulosomes Revealed by Comparative Genomics.</title>
        <authorList>
            <consortium name="DOE Joint Genome Institute"/>
            <person name="Haitjema C.H."/>
            <person name="Gilmore S.P."/>
            <person name="Henske J.K."/>
            <person name="Solomon K.V."/>
            <person name="De Groot R."/>
            <person name="Kuo A."/>
            <person name="Mondo S.J."/>
            <person name="Salamov A.A."/>
            <person name="Labutti K."/>
            <person name="Zhao Z."/>
            <person name="Chiniquy J."/>
            <person name="Barry K."/>
            <person name="Brewer H.M."/>
            <person name="Purvine S.O."/>
            <person name="Wright A.T."/>
            <person name="Boxma B."/>
            <person name="Van Alen T."/>
            <person name="Hackstein J.H."/>
            <person name="Baker S.E."/>
            <person name="Grigoriev I.V."/>
            <person name="O'Malley M.A."/>
        </authorList>
    </citation>
    <scope>NUCLEOTIDE SEQUENCE [LARGE SCALE GENOMIC DNA]</scope>
    <source>
        <strain evidence="3 4">G1</strain>
    </source>
</reference>
<dbReference type="Proteomes" id="UP000193920">
    <property type="component" value="Unassembled WGS sequence"/>
</dbReference>
<comment type="caution">
    <text evidence="3">The sequence shown here is derived from an EMBL/GenBank/DDBJ whole genome shotgun (WGS) entry which is preliminary data.</text>
</comment>
<evidence type="ECO:0000259" key="2">
    <source>
        <dbReference type="PROSITE" id="PS50966"/>
    </source>
</evidence>
<organism evidence="3 4">
    <name type="scientific">Neocallimastix californiae</name>
    <dbReference type="NCBI Taxonomy" id="1754190"/>
    <lineage>
        <taxon>Eukaryota</taxon>
        <taxon>Fungi</taxon>
        <taxon>Fungi incertae sedis</taxon>
        <taxon>Chytridiomycota</taxon>
        <taxon>Chytridiomycota incertae sedis</taxon>
        <taxon>Neocallimastigomycetes</taxon>
        <taxon>Neocallimastigales</taxon>
        <taxon>Neocallimastigaceae</taxon>
        <taxon>Neocallimastix</taxon>
    </lineage>
</organism>
<evidence type="ECO:0000313" key="4">
    <source>
        <dbReference type="Proteomes" id="UP000193920"/>
    </source>
</evidence>
<evidence type="ECO:0000256" key="1">
    <source>
        <dbReference type="PROSITE-ProRule" id="PRU00325"/>
    </source>
</evidence>
<dbReference type="GO" id="GO:0000724">
    <property type="term" value="P:double-strand break repair via homologous recombination"/>
    <property type="evidence" value="ECO:0007669"/>
    <property type="project" value="TreeGrafter"/>
</dbReference>
<gene>
    <name evidence="3" type="ORF">LY90DRAFT_674540</name>
</gene>
<sequence length="142" mass="16705">MMDKNDYPFKTEVSPSDIYQIIIEFFKNKKELSDDVLEWLYCNYADIALDALNIIDKFKIQKIISNSNQILYRVNINKFEKVICLPEVYYCSCDKYITEVIVFQKENMCAHLLSSIIVHNIPINIDEIKLSNEDFAKVLMSM</sequence>
<keyword evidence="1" id="KW-0479">Metal-binding</keyword>
<dbReference type="InterPro" id="IPR007527">
    <property type="entry name" value="Znf_SWIM"/>
</dbReference>
<evidence type="ECO:0000313" key="3">
    <source>
        <dbReference type="EMBL" id="ORY26528.1"/>
    </source>
</evidence>